<dbReference type="PANTHER" id="PTHR43582">
    <property type="entry name" value="LINEARMYCIN RESISTANCE ATP-BINDING PROTEIN LNRL"/>
    <property type="match status" value="1"/>
</dbReference>
<dbReference type="InterPro" id="IPR003593">
    <property type="entry name" value="AAA+_ATPase"/>
</dbReference>
<gene>
    <name evidence="4" type="ORF">SCD92_16890</name>
</gene>
<protein>
    <submittedName>
        <fullName evidence="4">ABC transporter ATP-binding protein</fullName>
    </submittedName>
</protein>
<comment type="caution">
    <text evidence="4">The sequence shown here is derived from an EMBL/GenBank/DDBJ whole genome shotgun (WGS) entry which is preliminary data.</text>
</comment>
<dbReference type="InterPro" id="IPR003439">
    <property type="entry name" value="ABC_transporter-like_ATP-bd"/>
</dbReference>
<dbReference type="Proteomes" id="UP001273505">
    <property type="component" value="Unassembled WGS sequence"/>
</dbReference>
<evidence type="ECO:0000313" key="5">
    <source>
        <dbReference type="Proteomes" id="UP001273505"/>
    </source>
</evidence>
<feature type="domain" description="ABC transporter" evidence="3">
    <location>
        <begin position="2"/>
        <end position="229"/>
    </location>
</feature>
<proteinExistence type="predicted"/>
<keyword evidence="5" id="KW-1185">Reference proteome</keyword>
<sequence length="300" mass="32881">MLSLERVSFAYRKRQACIDGLSLSLGAGQTLGLLGPNGAGKTTLASLVTGQLTPTSGQILFAGKPVCLGQQGIALVPQEYAFYARLSGRENLMFFAGLLNLPKNEQQLRVNRALASTELAAYADQKAGTFSGGLKRRLNFAIALLQQPQLMILDEPTANVDPQSRAFLLGTIAKLKQEGVAIIYTSHLLSEVEAIADKVALLHRGKILLAGELSELLAEDHRYLYIQLAQTAPATWLDALSMQREADNWYRCSMQERRHSPGEIISTLEQKGADIRQIRHGQHRLEEVYLRALADAEASL</sequence>
<reference evidence="4 5" key="1">
    <citation type="submission" date="2023-11" db="EMBL/GenBank/DDBJ databases">
        <title>Gilvimarinus fulvus sp. nov., isolated from the surface of Kelp.</title>
        <authorList>
            <person name="Sun Y.Y."/>
            <person name="Gong Y."/>
            <person name="Du Z.J."/>
        </authorList>
    </citation>
    <scope>NUCLEOTIDE SEQUENCE [LARGE SCALE GENOMIC DNA]</scope>
    <source>
        <strain evidence="4 5">SDUM040013</strain>
    </source>
</reference>
<dbReference type="SMART" id="SM00382">
    <property type="entry name" value="AAA"/>
    <property type="match status" value="1"/>
</dbReference>
<dbReference type="Pfam" id="PF00005">
    <property type="entry name" value="ABC_tran"/>
    <property type="match status" value="1"/>
</dbReference>
<evidence type="ECO:0000256" key="1">
    <source>
        <dbReference type="ARBA" id="ARBA00022741"/>
    </source>
</evidence>
<dbReference type="PROSITE" id="PS50893">
    <property type="entry name" value="ABC_TRANSPORTER_2"/>
    <property type="match status" value="1"/>
</dbReference>
<name>A0ABU4S1M5_9GAMM</name>
<dbReference type="GO" id="GO:0005524">
    <property type="term" value="F:ATP binding"/>
    <property type="evidence" value="ECO:0007669"/>
    <property type="project" value="UniProtKB-KW"/>
</dbReference>
<dbReference type="Gene3D" id="3.40.50.300">
    <property type="entry name" value="P-loop containing nucleotide triphosphate hydrolases"/>
    <property type="match status" value="1"/>
</dbReference>
<keyword evidence="2 4" id="KW-0067">ATP-binding</keyword>
<evidence type="ECO:0000256" key="2">
    <source>
        <dbReference type="ARBA" id="ARBA00022840"/>
    </source>
</evidence>
<evidence type="ECO:0000313" key="4">
    <source>
        <dbReference type="EMBL" id="MDX6851056.1"/>
    </source>
</evidence>
<keyword evidence="1" id="KW-0547">Nucleotide-binding</keyword>
<organism evidence="4 5">
    <name type="scientific">Gilvimarinus gilvus</name>
    <dbReference type="NCBI Taxonomy" id="3058038"/>
    <lineage>
        <taxon>Bacteria</taxon>
        <taxon>Pseudomonadati</taxon>
        <taxon>Pseudomonadota</taxon>
        <taxon>Gammaproteobacteria</taxon>
        <taxon>Cellvibrionales</taxon>
        <taxon>Cellvibrionaceae</taxon>
        <taxon>Gilvimarinus</taxon>
    </lineage>
</organism>
<dbReference type="SUPFAM" id="SSF52540">
    <property type="entry name" value="P-loop containing nucleoside triphosphate hydrolases"/>
    <property type="match status" value="1"/>
</dbReference>
<accession>A0ABU4S1M5</accession>
<dbReference type="PANTHER" id="PTHR43582:SF2">
    <property type="entry name" value="LINEARMYCIN RESISTANCE ATP-BINDING PROTEIN LNRL"/>
    <property type="match status" value="1"/>
</dbReference>
<dbReference type="InterPro" id="IPR027417">
    <property type="entry name" value="P-loop_NTPase"/>
</dbReference>
<dbReference type="EMBL" id="JAXAFO010000038">
    <property type="protein sequence ID" value="MDX6851056.1"/>
    <property type="molecule type" value="Genomic_DNA"/>
</dbReference>
<evidence type="ECO:0000259" key="3">
    <source>
        <dbReference type="PROSITE" id="PS50893"/>
    </source>
</evidence>
<dbReference type="RefSeq" id="WP_302723970.1">
    <property type="nucleotide sequence ID" value="NZ_JAULRU010000731.1"/>
</dbReference>